<dbReference type="SUPFAM" id="SSF51735">
    <property type="entry name" value="NAD(P)-binding Rossmann-fold domains"/>
    <property type="match status" value="1"/>
</dbReference>
<dbReference type="PANTHER" id="PTHR11606">
    <property type="entry name" value="GLUTAMATE DEHYDROGENASE"/>
    <property type="match status" value="1"/>
</dbReference>
<dbReference type="Gene3D" id="3.40.50.720">
    <property type="entry name" value="NAD(P)-binding Rossmann-like Domain"/>
    <property type="match status" value="1"/>
</dbReference>
<reference evidence="9 10" key="1">
    <citation type="submission" date="2017-05" db="EMBL/GenBank/DDBJ databases">
        <authorList>
            <person name="Varghese N."/>
            <person name="Submissions S."/>
        </authorList>
    </citation>
    <scope>NUCLEOTIDE SEQUENCE [LARGE SCALE GENOMIC DNA]</scope>
    <source>
        <strain evidence="9 10">DSM 21194</strain>
    </source>
</reference>
<feature type="binding site" evidence="5">
    <location>
        <position position="231"/>
    </location>
    <ligand>
        <name>NAD(+)</name>
        <dbReference type="ChEBI" id="CHEBI:57540"/>
    </ligand>
</feature>
<dbReference type="Proteomes" id="UP000317593">
    <property type="component" value="Unassembled WGS sequence"/>
</dbReference>
<feature type="binding site" evidence="5">
    <location>
        <position position="93"/>
    </location>
    <ligand>
        <name>substrate</name>
    </ligand>
</feature>
<dbReference type="InterPro" id="IPR036291">
    <property type="entry name" value="NAD(P)-bd_dom_sf"/>
</dbReference>
<keyword evidence="5" id="KW-0520">NAD</keyword>
<evidence type="ECO:0000313" key="10">
    <source>
        <dbReference type="Proteomes" id="UP000317593"/>
    </source>
</evidence>
<dbReference type="SUPFAM" id="SSF53223">
    <property type="entry name" value="Aminoacid dehydrogenase-like, N-terminal domain"/>
    <property type="match status" value="1"/>
</dbReference>
<feature type="site" description="Important for catalysis" evidence="6">
    <location>
        <position position="147"/>
    </location>
</feature>
<accession>A0A521EDB4</accession>
<dbReference type="Pfam" id="PF00208">
    <property type="entry name" value="ELFV_dehydrog"/>
    <property type="match status" value="1"/>
</dbReference>
<protein>
    <recommendedName>
        <fullName evidence="3">Glutamate dehydrogenase</fullName>
    </recommendedName>
</protein>
<dbReference type="GO" id="GO:0004352">
    <property type="term" value="F:glutamate dehydrogenase (NAD+) activity"/>
    <property type="evidence" value="ECO:0007669"/>
    <property type="project" value="TreeGrafter"/>
</dbReference>
<proteinExistence type="inferred from homology"/>
<evidence type="ECO:0000259" key="8">
    <source>
        <dbReference type="SMART" id="SM00839"/>
    </source>
</evidence>
<dbReference type="SMART" id="SM00839">
    <property type="entry name" value="ELFV_dehydrog"/>
    <property type="match status" value="1"/>
</dbReference>
<feature type="binding site" evidence="5">
    <location>
        <position position="69"/>
    </location>
    <ligand>
        <name>substrate</name>
    </ligand>
</feature>
<dbReference type="Gene3D" id="3.40.50.10860">
    <property type="entry name" value="Leucine Dehydrogenase, chain A, domain 1"/>
    <property type="match status" value="1"/>
</dbReference>
<name>A0A521EDB4_9BACT</name>
<dbReference type="InterPro" id="IPR006095">
    <property type="entry name" value="Glu/Leu/Phe/Val/Trp_DH"/>
</dbReference>
<evidence type="ECO:0000256" key="1">
    <source>
        <dbReference type="ARBA" id="ARBA00006382"/>
    </source>
</evidence>
<dbReference type="GO" id="GO:0006538">
    <property type="term" value="P:L-glutamate catabolic process"/>
    <property type="evidence" value="ECO:0007669"/>
    <property type="project" value="TreeGrafter"/>
</dbReference>
<organism evidence="9 10">
    <name type="scientific">Fodinibius sediminis</name>
    <dbReference type="NCBI Taxonomy" id="1214077"/>
    <lineage>
        <taxon>Bacteria</taxon>
        <taxon>Pseudomonadati</taxon>
        <taxon>Balneolota</taxon>
        <taxon>Balneolia</taxon>
        <taxon>Balneolales</taxon>
        <taxon>Balneolaceae</taxon>
        <taxon>Fodinibius</taxon>
    </lineage>
</organism>
<feature type="active site" description="Proton donor" evidence="4">
    <location>
        <position position="105"/>
    </location>
</feature>
<dbReference type="PIRSF" id="PIRSF000185">
    <property type="entry name" value="Glu_DH"/>
    <property type="match status" value="1"/>
</dbReference>
<dbReference type="Pfam" id="PF02812">
    <property type="entry name" value="ELFV_dehydrog_N"/>
    <property type="match status" value="1"/>
</dbReference>
<dbReference type="CDD" id="cd01076">
    <property type="entry name" value="NAD_bind_1_Glu_DH"/>
    <property type="match status" value="1"/>
</dbReference>
<evidence type="ECO:0000313" key="9">
    <source>
        <dbReference type="EMBL" id="SMO81822.1"/>
    </source>
</evidence>
<dbReference type="InterPro" id="IPR014362">
    <property type="entry name" value="Glu_DH"/>
</dbReference>
<keyword evidence="2 3" id="KW-0560">Oxidoreductase</keyword>
<dbReference type="RefSeq" id="WP_142715444.1">
    <property type="nucleotide sequence ID" value="NZ_FXTH01000015.1"/>
</dbReference>
<keyword evidence="10" id="KW-1185">Reference proteome</keyword>
<dbReference type="AlphaFoldDB" id="A0A521EDB4"/>
<dbReference type="PRINTS" id="PR00082">
    <property type="entry name" value="GLFDHDRGNASE"/>
</dbReference>
<keyword evidence="5" id="KW-0547">Nucleotide-binding</keyword>
<evidence type="ECO:0000256" key="4">
    <source>
        <dbReference type="PIRSR" id="PIRSR000185-1"/>
    </source>
</evidence>
<dbReference type="InterPro" id="IPR006096">
    <property type="entry name" value="Glu/Leu/Phe/Val/Trp_DH_C"/>
</dbReference>
<dbReference type="FunFam" id="3.40.50.720:FF:000100">
    <property type="entry name" value="Glutamate dehydrogenase 1, mitochondrial"/>
    <property type="match status" value="1"/>
</dbReference>
<feature type="binding site" evidence="5">
    <location>
        <position position="192"/>
    </location>
    <ligand>
        <name>NAD(+)</name>
        <dbReference type="ChEBI" id="CHEBI:57540"/>
    </ligand>
</feature>
<gene>
    <name evidence="9" type="ORF">SAMN06265218_11529</name>
</gene>
<dbReference type="PANTHER" id="PTHR11606:SF13">
    <property type="entry name" value="GLUTAMATE DEHYDROGENASE 1, MITOCHONDRIAL"/>
    <property type="match status" value="1"/>
</dbReference>
<dbReference type="InterPro" id="IPR046346">
    <property type="entry name" value="Aminoacid_DH-like_N_sf"/>
</dbReference>
<sequence>MSEYKFFKQVNRAFDEAAKHSRFKRGLLDQIKICNNIYHITFPLERDDGTIEVIHGWRVEHSHHKLPTKGGIRFSMTVNEDETMALAALMTYKCAVVDVPFGGAKGGIKIDRTNYSDREIERITRRYAYELIKKGFLGPGTDVPAPDYGTGAREMGWVLDTYRQLKSDLNAEACVTGKPIPQGGVRGRTEATGRGVYFGIRQACSNAGDMKELGLEPGIEGKTFVIQGLGNVGYHAAKYMTEGGATMVGVAEIEGSIYDPDGIDLEKLMAYREETGSIMGFEDSRALENNTAVLEAECDILIPAALENQINESNAANIKAKILGEAANGPTTASAHETLKEKGVLIIPDNYLNAGGVTVSYFEWLKNLSHVRFGRMEKRFEEGSYRKILNVIENSSDRSFTEEELKELAHGADEYDLVDSGLEETMINSYDQLSELRKKHDIDLRTAAFLNAIEKVGVMYEQMGIFP</sequence>
<dbReference type="GO" id="GO:0000166">
    <property type="term" value="F:nucleotide binding"/>
    <property type="evidence" value="ECO:0007669"/>
    <property type="project" value="UniProtKB-KW"/>
</dbReference>
<dbReference type="InterPro" id="IPR033922">
    <property type="entry name" value="NAD_bind_Glu_DH"/>
</dbReference>
<dbReference type="EMBL" id="FXTH01000015">
    <property type="protein sequence ID" value="SMO81822.1"/>
    <property type="molecule type" value="Genomic_DNA"/>
</dbReference>
<dbReference type="OrthoDB" id="9803297at2"/>
<feature type="binding site" evidence="5">
    <location>
        <position position="360"/>
    </location>
    <ligand>
        <name>substrate</name>
    </ligand>
</feature>
<evidence type="ECO:0000256" key="7">
    <source>
        <dbReference type="RuleBase" id="RU004417"/>
    </source>
</evidence>
<comment type="similarity">
    <text evidence="1 3 7">Belongs to the Glu/Leu/Phe/Val dehydrogenases family.</text>
</comment>
<evidence type="ECO:0000256" key="2">
    <source>
        <dbReference type="ARBA" id="ARBA00023002"/>
    </source>
</evidence>
<dbReference type="InterPro" id="IPR006097">
    <property type="entry name" value="Glu/Leu/Phe/Val/Trp_DH_dimer"/>
</dbReference>
<evidence type="ECO:0000256" key="6">
    <source>
        <dbReference type="PIRSR" id="PIRSR000185-3"/>
    </source>
</evidence>
<evidence type="ECO:0000256" key="3">
    <source>
        <dbReference type="PIRNR" id="PIRNR000185"/>
    </source>
</evidence>
<evidence type="ECO:0000256" key="5">
    <source>
        <dbReference type="PIRSR" id="PIRSR000185-2"/>
    </source>
</evidence>
<feature type="domain" description="Glutamate/phenylalanine/leucine/valine/L-tryptophan dehydrogenase C-terminal" evidence="8">
    <location>
        <begin position="185"/>
        <end position="464"/>
    </location>
</feature>